<dbReference type="PIRSF" id="PIRSF039033">
    <property type="entry name" value="START_dom"/>
    <property type="match status" value="1"/>
</dbReference>
<reference evidence="2 3" key="1">
    <citation type="submission" date="2017-06" db="EMBL/GenBank/DDBJ databases">
        <authorList>
            <person name="Kim H.J."/>
            <person name="Triplett B.A."/>
        </authorList>
    </citation>
    <scope>NUCLEOTIDE SEQUENCE [LARGE SCALE GENOMIC DNA]</scope>
    <source>
        <strain evidence="2 3">DSM 25597</strain>
    </source>
</reference>
<protein>
    <submittedName>
        <fullName evidence="2">START domain-containing protein</fullName>
    </submittedName>
</protein>
<dbReference type="PANTHER" id="PTHR19308">
    <property type="entry name" value="PHOSPHATIDYLCHOLINE TRANSFER PROTEIN"/>
    <property type="match status" value="1"/>
</dbReference>
<feature type="domain" description="START" evidence="1">
    <location>
        <begin position="23"/>
        <end position="200"/>
    </location>
</feature>
<dbReference type="InterPro" id="IPR023393">
    <property type="entry name" value="START-like_dom_sf"/>
</dbReference>
<evidence type="ECO:0000313" key="3">
    <source>
        <dbReference type="Proteomes" id="UP000198379"/>
    </source>
</evidence>
<gene>
    <name evidence="2" type="ORF">SAMN06265376_101973</name>
</gene>
<dbReference type="PANTHER" id="PTHR19308:SF14">
    <property type="entry name" value="START DOMAIN-CONTAINING PROTEIN"/>
    <property type="match status" value="1"/>
</dbReference>
<dbReference type="EMBL" id="FZNY01000001">
    <property type="protein sequence ID" value="SNR44649.1"/>
    <property type="molecule type" value="Genomic_DNA"/>
</dbReference>
<dbReference type="GO" id="GO:0005737">
    <property type="term" value="C:cytoplasm"/>
    <property type="evidence" value="ECO:0007669"/>
    <property type="project" value="UniProtKB-ARBA"/>
</dbReference>
<proteinExistence type="predicted"/>
<dbReference type="InterPro" id="IPR051213">
    <property type="entry name" value="START_lipid_transfer"/>
</dbReference>
<name>A0A238WG39_9FLAO</name>
<dbReference type="GO" id="GO:0008289">
    <property type="term" value="F:lipid binding"/>
    <property type="evidence" value="ECO:0007669"/>
    <property type="project" value="InterPro"/>
</dbReference>
<dbReference type="InterPro" id="IPR028347">
    <property type="entry name" value="START_dom_prot"/>
</dbReference>
<evidence type="ECO:0000313" key="2">
    <source>
        <dbReference type="EMBL" id="SNR44649.1"/>
    </source>
</evidence>
<keyword evidence="3" id="KW-1185">Reference proteome</keyword>
<dbReference type="RefSeq" id="WP_089370276.1">
    <property type="nucleotide sequence ID" value="NZ_BMEP01000003.1"/>
</dbReference>
<sequence length="204" mass="23867">MKTFFYLTFFMILPLSVTTPGPWKLKKAKDAIEIYTRAYPDSPFKEFKATSVLDTTFEELLQELYDAPMYTPTCDFNISYRIASEKESSRFFYYKQEMPWPLKDRDVVTELKLIEYTEDRVYLSIETVSDVLDIQNNCLRIEKLSGFWLLEKEEGGIRATQQIHMDPGGRVPAIIVNPLVVKGPFKTFKELHRKLDSHKEIAQN</sequence>
<dbReference type="Pfam" id="PF01852">
    <property type="entry name" value="START"/>
    <property type="match status" value="1"/>
</dbReference>
<dbReference type="AlphaFoldDB" id="A0A238WG39"/>
<dbReference type="InterPro" id="IPR002913">
    <property type="entry name" value="START_lipid-bd_dom"/>
</dbReference>
<evidence type="ECO:0000259" key="1">
    <source>
        <dbReference type="Pfam" id="PF01852"/>
    </source>
</evidence>
<accession>A0A238WG39</accession>
<dbReference type="OrthoDB" id="5734556at2"/>
<dbReference type="SUPFAM" id="SSF55961">
    <property type="entry name" value="Bet v1-like"/>
    <property type="match status" value="1"/>
</dbReference>
<dbReference type="Proteomes" id="UP000198379">
    <property type="component" value="Unassembled WGS sequence"/>
</dbReference>
<organism evidence="2 3">
    <name type="scientific">Dokdonia pacifica</name>
    <dbReference type="NCBI Taxonomy" id="1627892"/>
    <lineage>
        <taxon>Bacteria</taxon>
        <taxon>Pseudomonadati</taxon>
        <taxon>Bacteroidota</taxon>
        <taxon>Flavobacteriia</taxon>
        <taxon>Flavobacteriales</taxon>
        <taxon>Flavobacteriaceae</taxon>
        <taxon>Dokdonia</taxon>
    </lineage>
</organism>
<dbReference type="Gene3D" id="3.30.530.20">
    <property type="match status" value="1"/>
</dbReference>